<dbReference type="KEGG" id="dru:Desru_2107"/>
<name>F6DK44_DESRL</name>
<feature type="domain" description="Anti-sigma factor RsgI-like middle" evidence="3">
    <location>
        <begin position="81"/>
        <end position="212"/>
    </location>
</feature>
<evidence type="ECO:0000256" key="1">
    <source>
        <dbReference type="SAM" id="MobiDB-lite"/>
    </source>
</evidence>
<reference evidence="4 5" key="2">
    <citation type="journal article" date="2012" name="Stand. Genomic Sci.">
        <title>Complete genome sequence of the sulfate-reducing firmicute Desulfotomaculum ruminis type strain (DL(T)).</title>
        <authorList>
            <person name="Spring S."/>
            <person name="Visser M."/>
            <person name="Lu M."/>
            <person name="Copeland A."/>
            <person name="Lapidus A."/>
            <person name="Lucas S."/>
            <person name="Cheng J.F."/>
            <person name="Han C."/>
            <person name="Tapia R."/>
            <person name="Goodwin L.A."/>
            <person name="Pitluck S."/>
            <person name="Ivanova N."/>
            <person name="Land M."/>
            <person name="Hauser L."/>
            <person name="Larimer F."/>
            <person name="Rohde M."/>
            <person name="Goker M."/>
            <person name="Detter J.C."/>
            <person name="Kyrpides N.C."/>
            <person name="Woyke T."/>
            <person name="Schaap P.J."/>
            <person name="Plugge C.M."/>
            <person name="Muyzer G."/>
            <person name="Kuever J."/>
            <person name="Pereira I.A."/>
            <person name="Parshina S.N."/>
            <person name="Bernier-Latmani R."/>
            <person name="Stams A.J."/>
            <person name="Klenk H.P."/>
        </authorList>
    </citation>
    <scope>NUCLEOTIDE SEQUENCE [LARGE SCALE GENOMIC DNA]</scope>
    <source>
        <strain evidence="5">ATCC 23193 / DSM 2154 / NCIB 8452 / DL</strain>
    </source>
</reference>
<evidence type="ECO:0000256" key="2">
    <source>
        <dbReference type="SAM" id="Phobius"/>
    </source>
</evidence>
<dbReference type="InterPro" id="IPR055431">
    <property type="entry name" value="RsgI_M"/>
</dbReference>
<dbReference type="HOGENOM" id="CLU_926615_0_0_9"/>
<feature type="transmembrane region" description="Helical" evidence="2">
    <location>
        <begin position="55"/>
        <end position="76"/>
    </location>
</feature>
<proteinExistence type="predicted"/>
<keyword evidence="2" id="KW-1133">Transmembrane helix</keyword>
<feature type="region of interest" description="Disordered" evidence="1">
    <location>
        <begin position="258"/>
        <end position="300"/>
    </location>
</feature>
<dbReference type="Proteomes" id="UP000009234">
    <property type="component" value="Chromosome"/>
</dbReference>
<evidence type="ECO:0000259" key="3">
    <source>
        <dbReference type="Pfam" id="PF23750"/>
    </source>
</evidence>
<keyword evidence="5" id="KW-1185">Reference proteome</keyword>
<dbReference type="STRING" id="696281.Desru_2107"/>
<dbReference type="RefSeq" id="WP_013842118.1">
    <property type="nucleotide sequence ID" value="NC_015589.1"/>
</dbReference>
<dbReference type="eggNOG" id="COG5183">
    <property type="taxonomic scope" value="Bacteria"/>
</dbReference>
<evidence type="ECO:0000313" key="4">
    <source>
        <dbReference type="EMBL" id="AEG60358.1"/>
    </source>
</evidence>
<sequence>MTKTKAVVMAHTGKFKNVLVYTTDGQYLTTRIQPAPPVGAMVYIKTPVLPVKPKILAVAAAVLLILFTGLMPHFFISPAAAYVNISLQPEIRLWLDREGKVTRVSMNGPEDDHFAAGLKGQNFYTALEGLLQYSQKQGYLTKDQEILMGTLIKLDDRDIPRVNEELFKDFLCQQLERQGYQGAVVVTGQPEEMIQSAEKKGVSLGQYVIYEKCQQQNKPVDLDLLRQENVSGALSRSGIEAKELFGHDYVEVHTQHNTDAAGDHHNPSAPMPNHGNIPEGSSMMPHRTMTHPTTQAPEDA</sequence>
<dbReference type="Pfam" id="PF23750">
    <property type="entry name" value="RsgI_M"/>
    <property type="match status" value="1"/>
</dbReference>
<evidence type="ECO:0000313" key="5">
    <source>
        <dbReference type="Proteomes" id="UP000009234"/>
    </source>
</evidence>
<keyword evidence="2" id="KW-0472">Membrane</keyword>
<feature type="compositionally biased region" description="Low complexity" evidence="1">
    <location>
        <begin position="283"/>
        <end position="294"/>
    </location>
</feature>
<dbReference type="AlphaFoldDB" id="F6DK44"/>
<organism evidence="4 5">
    <name type="scientific">Desulforamulus ruminis (strain ATCC 23193 / DSM 2154 / NCIMB 8452 / DL)</name>
    <name type="common">Desulfotomaculum ruminis</name>
    <dbReference type="NCBI Taxonomy" id="696281"/>
    <lineage>
        <taxon>Bacteria</taxon>
        <taxon>Bacillati</taxon>
        <taxon>Bacillota</taxon>
        <taxon>Clostridia</taxon>
        <taxon>Eubacteriales</taxon>
        <taxon>Peptococcaceae</taxon>
        <taxon>Desulforamulus</taxon>
    </lineage>
</organism>
<accession>F6DK44</accession>
<dbReference type="EMBL" id="CP002780">
    <property type="protein sequence ID" value="AEG60358.1"/>
    <property type="molecule type" value="Genomic_DNA"/>
</dbReference>
<reference evidence="5" key="1">
    <citation type="submission" date="2011-05" db="EMBL/GenBank/DDBJ databases">
        <title>Complete sequence of Desulfotomaculum ruminis DSM 2154.</title>
        <authorList>
            <person name="Lucas S."/>
            <person name="Copeland A."/>
            <person name="Lapidus A."/>
            <person name="Cheng J.-F."/>
            <person name="Goodwin L."/>
            <person name="Pitluck S."/>
            <person name="Lu M."/>
            <person name="Detter J.C."/>
            <person name="Han C."/>
            <person name="Tapia R."/>
            <person name="Land M."/>
            <person name="Hauser L."/>
            <person name="Kyrpides N."/>
            <person name="Ivanova N."/>
            <person name="Mikhailova N."/>
            <person name="Pagani I."/>
            <person name="Stams A.J.M."/>
            <person name="Plugge C.M."/>
            <person name="Muyzer G."/>
            <person name="Kuever J."/>
            <person name="Parshina S.N."/>
            <person name="Ivanova A.E."/>
            <person name="Nazina T.N."/>
            <person name="Brambilla E."/>
            <person name="Spring S."/>
            <person name="Klenk H.-P."/>
            <person name="Woyke T."/>
        </authorList>
    </citation>
    <scope>NUCLEOTIDE SEQUENCE [LARGE SCALE GENOMIC DNA]</scope>
    <source>
        <strain evidence="5">ATCC 23193 / DSM 2154 / NCIB 8452 / DL</strain>
    </source>
</reference>
<protein>
    <recommendedName>
        <fullName evidence="3">Anti-sigma factor RsgI-like middle domain-containing protein</fullName>
    </recommendedName>
</protein>
<dbReference type="OrthoDB" id="1786585at2"/>
<gene>
    <name evidence="4" type="ordered locus">Desru_2107</name>
</gene>
<keyword evidence="2" id="KW-0812">Transmembrane</keyword>